<dbReference type="STRING" id="549789.NIES30_23180"/>
<accession>A0A1U7IZ82</accession>
<protein>
    <submittedName>
        <fullName evidence="1">Uncharacterized protein</fullName>
    </submittedName>
</protein>
<dbReference type="RefSeq" id="WP_073610827.1">
    <property type="nucleotide sequence ID" value="NZ_MRCG01000025.1"/>
</dbReference>
<dbReference type="EMBL" id="MRCG01000025">
    <property type="protein sequence ID" value="OKH44205.1"/>
    <property type="molecule type" value="Genomic_DNA"/>
</dbReference>
<dbReference type="AlphaFoldDB" id="A0A1U7IZ82"/>
<dbReference type="Proteomes" id="UP000185557">
    <property type="component" value="Unassembled WGS sequence"/>
</dbReference>
<reference evidence="1 2" key="1">
    <citation type="submission" date="2016-11" db="EMBL/GenBank/DDBJ databases">
        <title>Draft Genome Sequences of Nine Cyanobacterial Strains from Diverse Habitats.</title>
        <authorList>
            <person name="Zhu T."/>
            <person name="Hou S."/>
            <person name="Lu X."/>
            <person name="Hess W.R."/>
        </authorList>
    </citation>
    <scope>NUCLEOTIDE SEQUENCE [LARGE SCALE GENOMIC DNA]</scope>
    <source>
        <strain evidence="1 2">NIES-30</strain>
    </source>
</reference>
<name>A0A1U7IZ82_9CYAN</name>
<evidence type="ECO:0000313" key="2">
    <source>
        <dbReference type="Proteomes" id="UP000185557"/>
    </source>
</evidence>
<dbReference type="OrthoDB" id="582169at2"/>
<comment type="caution">
    <text evidence="1">The sequence shown here is derived from an EMBL/GenBank/DDBJ whole genome shotgun (WGS) entry which is preliminary data.</text>
</comment>
<gene>
    <name evidence="1" type="ORF">NIES30_23180</name>
</gene>
<keyword evidence="2" id="KW-1185">Reference proteome</keyword>
<evidence type="ECO:0000313" key="1">
    <source>
        <dbReference type="EMBL" id="OKH44205.1"/>
    </source>
</evidence>
<sequence>MSQDRSDRVKFIYNAQFPAATAVVLNYLLNNPHFTGRQGRQQGMDAMMAFYRPLAEEFHGQLSVSEIQEMARHCVERLAKQIADLCDRYHIANPVMANVGASAPLGSTARLEAILEELVVVVRGGGAIAPPSPIPASVDIEKGVAMDGDELGDLGDILKD</sequence>
<proteinExistence type="predicted"/>
<organism evidence="1 2">
    <name type="scientific">Phormidium tenue NIES-30</name>
    <dbReference type="NCBI Taxonomy" id="549789"/>
    <lineage>
        <taxon>Bacteria</taxon>
        <taxon>Bacillati</taxon>
        <taxon>Cyanobacteriota</taxon>
        <taxon>Cyanophyceae</taxon>
        <taxon>Oscillatoriophycideae</taxon>
        <taxon>Oscillatoriales</taxon>
        <taxon>Oscillatoriaceae</taxon>
        <taxon>Phormidium</taxon>
    </lineage>
</organism>